<feature type="region of interest" description="Disordered" evidence="4">
    <location>
        <begin position="201"/>
        <end position="250"/>
    </location>
</feature>
<evidence type="ECO:0000313" key="8">
    <source>
        <dbReference type="Proteomes" id="UP000274822"/>
    </source>
</evidence>
<sequence length="417" mass="45982">MHFHVLGTGTIGCLIASYLRQSNHTVTLLLKNAQSLVAYRKNDGITYEKDGVATKIRDFDLELAGDAFGRRPFLSSAPHHTFAITTSADTDDPIENLVVTTKAYNAIDAVIPLTRRIGRQSTIIFLQNGMGVYEDLAKRCFPDGNTRPSFVVGVNTHGAYRSDAFHVIHAGWKGEIHLGVVPREEETMASETQSGFEAIQQDNPANDAHGHGGQSDIFVDTSAITPTNNDPSLLSSTSNITSSPSSHSSTASLDSTLIAFLKLPLNTYFEPWPMMQCRILEKLVINSCINPVTALLRCRNGDLVGRRQGGQLIQYVCDEAAEVIRASGLISDEHVIATRFRSDTLQRNVVRVCRNTAKNESSMLQDVRVRRITEVDYMNGYLSRLGKRFGIPTPVNDALVTMIKLQHRLAIKKDAKL</sequence>
<dbReference type="GO" id="GO:0008677">
    <property type="term" value="F:2-dehydropantoate 2-reductase activity"/>
    <property type="evidence" value="ECO:0007669"/>
    <property type="project" value="TreeGrafter"/>
</dbReference>
<keyword evidence="3" id="KW-0560">Oxidoreductase</keyword>
<evidence type="ECO:0000259" key="5">
    <source>
        <dbReference type="Pfam" id="PF02558"/>
    </source>
</evidence>
<feature type="compositionally biased region" description="Low complexity" evidence="4">
    <location>
        <begin position="232"/>
        <end position="250"/>
    </location>
</feature>
<keyword evidence="2" id="KW-0521">NADP</keyword>
<gene>
    <name evidence="7" type="ORF">BC938DRAFT_479824</name>
</gene>
<evidence type="ECO:0000256" key="4">
    <source>
        <dbReference type="SAM" id="MobiDB-lite"/>
    </source>
</evidence>
<dbReference type="PANTHER" id="PTHR43765">
    <property type="entry name" value="2-DEHYDROPANTOATE 2-REDUCTASE-RELATED"/>
    <property type="match status" value="1"/>
</dbReference>
<dbReference type="Proteomes" id="UP000274822">
    <property type="component" value="Unassembled WGS sequence"/>
</dbReference>
<dbReference type="Pfam" id="PF08546">
    <property type="entry name" value="ApbA_C"/>
    <property type="match status" value="1"/>
</dbReference>
<comment type="caution">
    <text evidence="7">The sequence shown here is derived from an EMBL/GenBank/DDBJ whole genome shotgun (WGS) entry which is preliminary data.</text>
</comment>
<organism evidence="7 8">
    <name type="scientific">Jimgerdemannia flammicorona</name>
    <dbReference type="NCBI Taxonomy" id="994334"/>
    <lineage>
        <taxon>Eukaryota</taxon>
        <taxon>Fungi</taxon>
        <taxon>Fungi incertae sedis</taxon>
        <taxon>Mucoromycota</taxon>
        <taxon>Mucoromycotina</taxon>
        <taxon>Endogonomycetes</taxon>
        <taxon>Endogonales</taxon>
        <taxon>Endogonaceae</taxon>
        <taxon>Jimgerdemannia</taxon>
    </lineage>
</organism>
<evidence type="ECO:0000313" key="7">
    <source>
        <dbReference type="EMBL" id="RUS30126.1"/>
    </source>
</evidence>
<feature type="compositionally biased region" description="Polar residues" evidence="4">
    <location>
        <begin position="222"/>
        <end position="231"/>
    </location>
</feature>
<dbReference type="GO" id="GO:0005739">
    <property type="term" value="C:mitochondrion"/>
    <property type="evidence" value="ECO:0007669"/>
    <property type="project" value="TreeGrafter"/>
</dbReference>
<dbReference type="SUPFAM" id="SSF51735">
    <property type="entry name" value="NAD(P)-binding Rossmann-fold domains"/>
    <property type="match status" value="1"/>
</dbReference>
<feature type="domain" description="Ketopantoate reductase N-terminal" evidence="5">
    <location>
        <begin position="3"/>
        <end position="181"/>
    </location>
</feature>
<dbReference type="InterPro" id="IPR008927">
    <property type="entry name" value="6-PGluconate_DH-like_C_sf"/>
</dbReference>
<dbReference type="EMBL" id="RBNJ01004244">
    <property type="protein sequence ID" value="RUS30126.1"/>
    <property type="molecule type" value="Genomic_DNA"/>
</dbReference>
<dbReference type="SUPFAM" id="SSF48179">
    <property type="entry name" value="6-phosphogluconate dehydrogenase C-terminal domain-like"/>
    <property type="match status" value="1"/>
</dbReference>
<dbReference type="InterPro" id="IPR013752">
    <property type="entry name" value="KPA_reductase"/>
</dbReference>
<keyword evidence="8" id="KW-1185">Reference proteome</keyword>
<dbReference type="AlphaFoldDB" id="A0A433QK39"/>
<name>A0A433QK39_9FUNG</name>
<evidence type="ECO:0000256" key="1">
    <source>
        <dbReference type="ARBA" id="ARBA00007870"/>
    </source>
</evidence>
<dbReference type="InterPro" id="IPR013328">
    <property type="entry name" value="6PGD_dom2"/>
</dbReference>
<feature type="domain" description="Ketopantoate reductase C-terminal" evidence="6">
    <location>
        <begin position="278"/>
        <end position="405"/>
    </location>
</feature>
<comment type="similarity">
    <text evidence="1">Belongs to the ketopantoate reductase family.</text>
</comment>
<dbReference type="InterPro" id="IPR036291">
    <property type="entry name" value="NAD(P)-bd_dom_sf"/>
</dbReference>
<dbReference type="InterPro" id="IPR050838">
    <property type="entry name" value="Ketopantoate_reductase"/>
</dbReference>
<dbReference type="Gene3D" id="3.40.50.720">
    <property type="entry name" value="NAD(P)-binding Rossmann-like Domain"/>
    <property type="match status" value="1"/>
</dbReference>
<dbReference type="PANTHER" id="PTHR43765:SF2">
    <property type="entry name" value="2-DEHYDROPANTOATE 2-REDUCTASE"/>
    <property type="match status" value="1"/>
</dbReference>
<reference evidence="7 8" key="1">
    <citation type="journal article" date="2018" name="New Phytol.">
        <title>Phylogenomics of Endogonaceae and evolution of mycorrhizas within Mucoromycota.</title>
        <authorList>
            <person name="Chang Y."/>
            <person name="Desiro A."/>
            <person name="Na H."/>
            <person name="Sandor L."/>
            <person name="Lipzen A."/>
            <person name="Clum A."/>
            <person name="Barry K."/>
            <person name="Grigoriev I.V."/>
            <person name="Martin F.M."/>
            <person name="Stajich J.E."/>
            <person name="Smith M.E."/>
            <person name="Bonito G."/>
            <person name="Spatafora J.W."/>
        </authorList>
    </citation>
    <scope>NUCLEOTIDE SEQUENCE [LARGE SCALE GENOMIC DNA]</scope>
    <source>
        <strain evidence="7 8">AD002</strain>
    </source>
</reference>
<protein>
    <submittedName>
        <fullName evidence="7">Ketopantoate reductase PanE/ApbA C terminal-domain-containing protein</fullName>
    </submittedName>
</protein>
<proteinExistence type="inferred from homology"/>
<dbReference type="Gene3D" id="1.10.1040.10">
    <property type="entry name" value="N-(1-d-carboxylethyl)-l-norvaline Dehydrogenase, domain 2"/>
    <property type="match status" value="1"/>
</dbReference>
<accession>A0A433QK39</accession>
<evidence type="ECO:0000256" key="3">
    <source>
        <dbReference type="ARBA" id="ARBA00023002"/>
    </source>
</evidence>
<evidence type="ECO:0000256" key="2">
    <source>
        <dbReference type="ARBA" id="ARBA00022857"/>
    </source>
</evidence>
<dbReference type="InterPro" id="IPR013332">
    <property type="entry name" value="KPR_N"/>
</dbReference>
<evidence type="ECO:0000259" key="6">
    <source>
        <dbReference type="Pfam" id="PF08546"/>
    </source>
</evidence>
<dbReference type="GO" id="GO:0050661">
    <property type="term" value="F:NADP binding"/>
    <property type="evidence" value="ECO:0007669"/>
    <property type="project" value="TreeGrafter"/>
</dbReference>
<dbReference type="Pfam" id="PF02558">
    <property type="entry name" value="ApbA"/>
    <property type="match status" value="1"/>
</dbReference>